<dbReference type="Proteomes" id="UP000659496">
    <property type="component" value="Unassembled WGS sequence"/>
</dbReference>
<sequence length="270" mass="31608">MNRRTFAEVEQQPIAHPRPIELYVFLDPLCQDCWALQPILRRLQVEYERYFTLRIGLLTSLPKMNYKALPLVDDECEEAHAFEKSHPAFPSIAIKAAEFQGKRAGFRFLTKLFEYSFLKSRNVKSFAVLVEIAEKLNLDKQEFISDFFSKNVLQSLQVDLHLAKEMEVLKSPTFVFFNENIEDEGLMVDGSYSYEIYEQIIEELTGSPIIRDRAPSLEELFSRFEMLATAEIAAIYGVPEKESERELKKLLLKQEVERIFINDKVLWRKH</sequence>
<protein>
    <submittedName>
        <fullName evidence="1">DsbA family protein</fullName>
    </submittedName>
</protein>
<dbReference type="CDD" id="cd03025">
    <property type="entry name" value="DsbA_FrnE_like"/>
    <property type="match status" value="1"/>
</dbReference>
<dbReference type="Gene3D" id="3.40.30.10">
    <property type="entry name" value="Glutaredoxin"/>
    <property type="match status" value="2"/>
</dbReference>
<evidence type="ECO:0000313" key="2">
    <source>
        <dbReference type="Proteomes" id="UP000659496"/>
    </source>
</evidence>
<dbReference type="InterPro" id="IPR036249">
    <property type="entry name" value="Thioredoxin-like_sf"/>
</dbReference>
<name>A0ABR8PGP7_9BACL</name>
<gene>
    <name evidence="1" type="ORF">H9659_03190</name>
</gene>
<dbReference type="RefSeq" id="WP_191688488.1">
    <property type="nucleotide sequence ID" value="NZ_JACSQY010000001.1"/>
</dbReference>
<comment type="caution">
    <text evidence="1">The sequence shown here is derived from an EMBL/GenBank/DDBJ whole genome shotgun (WGS) entry which is preliminary data.</text>
</comment>
<accession>A0ABR8PGP7</accession>
<dbReference type="Pfam" id="PF13743">
    <property type="entry name" value="Thioredoxin_5"/>
    <property type="match status" value="1"/>
</dbReference>
<dbReference type="PANTHER" id="PTHR13887:SF47">
    <property type="entry name" value="CLPXP ADAPTER PROTEIN SPXH"/>
    <property type="match status" value="1"/>
</dbReference>
<proteinExistence type="predicted"/>
<dbReference type="SUPFAM" id="SSF52833">
    <property type="entry name" value="Thioredoxin-like"/>
    <property type="match status" value="1"/>
</dbReference>
<reference evidence="1 2" key="1">
    <citation type="submission" date="2020-08" db="EMBL/GenBank/DDBJ databases">
        <title>A Genomic Blueprint of the Chicken Gut Microbiome.</title>
        <authorList>
            <person name="Gilroy R."/>
            <person name="Ravi A."/>
            <person name="Getino M."/>
            <person name="Pursley I."/>
            <person name="Horton D.L."/>
            <person name="Alikhan N.-F."/>
            <person name="Baker D."/>
            <person name="Gharbi K."/>
            <person name="Hall N."/>
            <person name="Watson M."/>
            <person name="Adriaenssens E.M."/>
            <person name="Foster-Nyarko E."/>
            <person name="Jarju S."/>
            <person name="Secka A."/>
            <person name="Antonio M."/>
            <person name="Oren A."/>
            <person name="Chaudhuri R."/>
            <person name="La Ragione R.M."/>
            <person name="Hildebrand F."/>
            <person name="Pallen M.J."/>
        </authorList>
    </citation>
    <scope>NUCLEOTIDE SEQUENCE [LARGE SCALE GENOMIC DNA]</scope>
    <source>
        <strain evidence="1 2">Sa3CUA8</strain>
    </source>
</reference>
<dbReference type="PANTHER" id="PTHR13887">
    <property type="entry name" value="GLUTATHIONE S-TRANSFERASE KAPPA"/>
    <property type="match status" value="1"/>
</dbReference>
<evidence type="ECO:0000313" key="1">
    <source>
        <dbReference type="EMBL" id="MBD7907343.1"/>
    </source>
</evidence>
<keyword evidence="2" id="KW-1185">Reference proteome</keyword>
<organism evidence="1 2">
    <name type="scientific">Sporosarcina gallistercoris</name>
    <dbReference type="NCBI Taxonomy" id="2762245"/>
    <lineage>
        <taxon>Bacteria</taxon>
        <taxon>Bacillati</taxon>
        <taxon>Bacillota</taxon>
        <taxon>Bacilli</taxon>
        <taxon>Bacillales</taxon>
        <taxon>Caryophanaceae</taxon>
        <taxon>Sporosarcina</taxon>
    </lineage>
</organism>
<dbReference type="EMBL" id="JACSQY010000001">
    <property type="protein sequence ID" value="MBD7907343.1"/>
    <property type="molecule type" value="Genomic_DNA"/>
</dbReference>